<evidence type="ECO:0000256" key="1">
    <source>
        <dbReference type="ARBA" id="ARBA00004162"/>
    </source>
</evidence>
<dbReference type="STRING" id="3988.B9RL39"/>
<feature type="region of interest" description="Disordered" evidence="6">
    <location>
        <begin position="105"/>
        <end position="244"/>
    </location>
</feature>
<dbReference type="GO" id="GO:0006952">
    <property type="term" value="P:defense response"/>
    <property type="evidence" value="ECO:0007669"/>
    <property type="project" value="UniProtKB-KW"/>
</dbReference>
<comment type="subcellular location">
    <subcellularLocation>
        <location evidence="1">Cell membrane</location>
        <topology evidence="1">Single-pass membrane protein</topology>
    </subcellularLocation>
</comment>
<evidence type="ECO:0000256" key="4">
    <source>
        <dbReference type="PROSITE-ProRule" id="PRU00285"/>
    </source>
</evidence>
<dbReference type="EMBL" id="EQ973786">
    <property type="protein sequence ID" value="EEF47954.1"/>
    <property type="molecule type" value="Genomic_DNA"/>
</dbReference>
<name>B9RL39_RICCO</name>
<dbReference type="PANTHER" id="PTHR43670:SF125">
    <property type="entry name" value="SHSP DOMAIN-CONTAINING PROTEIN"/>
    <property type="match status" value="1"/>
</dbReference>
<feature type="compositionally biased region" description="Basic and acidic residues" evidence="6">
    <location>
        <begin position="136"/>
        <end position="150"/>
    </location>
</feature>
<keyword evidence="3" id="KW-0611">Plant defense</keyword>
<evidence type="ECO:0000256" key="7">
    <source>
        <dbReference type="SAM" id="Phobius"/>
    </source>
</evidence>
<evidence type="ECO:0000256" key="6">
    <source>
        <dbReference type="SAM" id="MobiDB-lite"/>
    </source>
</evidence>
<evidence type="ECO:0000256" key="2">
    <source>
        <dbReference type="ARBA" id="ARBA00022475"/>
    </source>
</evidence>
<dbReference type="PANTHER" id="PTHR43670">
    <property type="entry name" value="HEAT SHOCK PROTEIN 26"/>
    <property type="match status" value="1"/>
</dbReference>
<gene>
    <name evidence="9" type="ORF">RCOM_0944380</name>
</gene>
<keyword evidence="7" id="KW-0812">Transmembrane</keyword>
<accession>B9RL39</accession>
<evidence type="ECO:0000256" key="5">
    <source>
        <dbReference type="RuleBase" id="RU003616"/>
    </source>
</evidence>
<dbReference type="GO" id="GO:0005886">
    <property type="term" value="C:plasma membrane"/>
    <property type="evidence" value="ECO:0007669"/>
    <property type="project" value="UniProtKB-SubCell"/>
</dbReference>
<dbReference type="OrthoDB" id="1431247at2759"/>
<organism evidence="9 10">
    <name type="scientific">Ricinus communis</name>
    <name type="common">Castor bean</name>
    <dbReference type="NCBI Taxonomy" id="3988"/>
    <lineage>
        <taxon>Eukaryota</taxon>
        <taxon>Viridiplantae</taxon>
        <taxon>Streptophyta</taxon>
        <taxon>Embryophyta</taxon>
        <taxon>Tracheophyta</taxon>
        <taxon>Spermatophyta</taxon>
        <taxon>Magnoliopsida</taxon>
        <taxon>eudicotyledons</taxon>
        <taxon>Gunneridae</taxon>
        <taxon>Pentapetalae</taxon>
        <taxon>rosids</taxon>
        <taxon>fabids</taxon>
        <taxon>Malpighiales</taxon>
        <taxon>Euphorbiaceae</taxon>
        <taxon>Acalyphoideae</taxon>
        <taxon>Acalypheae</taxon>
        <taxon>Ricinus</taxon>
    </lineage>
</organism>
<dbReference type="CDD" id="cd06464">
    <property type="entry name" value="ACD_sHsps-like"/>
    <property type="match status" value="1"/>
</dbReference>
<keyword evidence="2" id="KW-1003">Cell membrane</keyword>
<feature type="compositionally biased region" description="Low complexity" evidence="6">
    <location>
        <begin position="108"/>
        <end position="119"/>
    </location>
</feature>
<feature type="transmembrane region" description="Helical" evidence="7">
    <location>
        <begin position="275"/>
        <end position="295"/>
    </location>
</feature>
<dbReference type="InParanoid" id="B9RL39"/>
<reference evidence="10" key="1">
    <citation type="journal article" date="2010" name="Nat. Biotechnol.">
        <title>Draft genome sequence of the oilseed species Ricinus communis.</title>
        <authorList>
            <person name="Chan A.P."/>
            <person name="Crabtree J."/>
            <person name="Zhao Q."/>
            <person name="Lorenzi H."/>
            <person name="Orvis J."/>
            <person name="Puiu D."/>
            <person name="Melake-Berhan A."/>
            <person name="Jones K.M."/>
            <person name="Redman J."/>
            <person name="Chen G."/>
            <person name="Cahoon E.B."/>
            <person name="Gedil M."/>
            <person name="Stanke M."/>
            <person name="Haas B.J."/>
            <person name="Wortman J.R."/>
            <person name="Fraser-Liggett C.M."/>
            <person name="Ravel J."/>
            <person name="Rabinowicz P.D."/>
        </authorList>
    </citation>
    <scope>NUCLEOTIDE SEQUENCE [LARGE SCALE GENOMIC DNA]</scope>
    <source>
        <strain evidence="10">cv. Hale</strain>
    </source>
</reference>
<keyword evidence="10" id="KW-1185">Reference proteome</keyword>
<dbReference type="PROSITE" id="PS01031">
    <property type="entry name" value="SHSP"/>
    <property type="match status" value="1"/>
</dbReference>
<dbReference type="Gene3D" id="2.60.40.790">
    <property type="match status" value="1"/>
</dbReference>
<dbReference type="KEGG" id="rcu:8285428"/>
<dbReference type="InterPro" id="IPR008978">
    <property type="entry name" value="HSP20-like_chaperone"/>
</dbReference>
<dbReference type="SUPFAM" id="SSF49764">
    <property type="entry name" value="HSP20-like chaperones"/>
    <property type="match status" value="1"/>
</dbReference>
<keyword evidence="7" id="KW-0472">Membrane</keyword>
<feature type="domain" description="SHSP" evidence="8">
    <location>
        <begin position="13"/>
        <end position="118"/>
    </location>
</feature>
<keyword evidence="7" id="KW-1133">Transmembrane helix</keyword>
<dbReference type="FunCoup" id="B9RL39">
    <property type="interactions" value="97"/>
</dbReference>
<protein>
    <submittedName>
        <fullName evidence="9">Small heat-shock protein, putative</fullName>
    </submittedName>
</protein>
<evidence type="ECO:0000313" key="9">
    <source>
        <dbReference type="EMBL" id="EEF47954.1"/>
    </source>
</evidence>
<dbReference type="Proteomes" id="UP000008311">
    <property type="component" value="Unassembled WGS sequence"/>
</dbReference>
<dbReference type="InterPro" id="IPR002068">
    <property type="entry name" value="A-crystallin/Hsp20_dom"/>
</dbReference>
<proteinExistence type="inferred from homology"/>
<evidence type="ECO:0000256" key="3">
    <source>
        <dbReference type="ARBA" id="ARBA00022821"/>
    </source>
</evidence>
<feature type="compositionally biased region" description="Basic and acidic residues" evidence="6">
    <location>
        <begin position="175"/>
        <end position="200"/>
    </location>
</feature>
<dbReference type="eggNOG" id="KOG0710">
    <property type="taxonomic scope" value="Eukaryota"/>
</dbReference>
<feature type="compositionally biased region" description="Basic and acidic residues" evidence="6">
    <location>
        <begin position="233"/>
        <end position="244"/>
    </location>
</feature>
<dbReference type="AlphaFoldDB" id="B9RL39"/>
<dbReference type="Pfam" id="PF00011">
    <property type="entry name" value="HSP20"/>
    <property type="match status" value="1"/>
</dbReference>
<evidence type="ECO:0000259" key="8">
    <source>
        <dbReference type="PROSITE" id="PS01031"/>
    </source>
</evidence>
<sequence>MATRTGTGRSAAIQYEDFQPKIEWKEEEGAILLLLHLPDYKKEQLKITYVNTTRVITILGERPITDNKWSRLDKSFSVPLNCHVNKIQAKFQNGILTITMPKITITQPSSPSKPAPASSVQDRDEKKGTPQVPPEAKAEQKAQKGTEETGPKQNQTDGKKMEAALNPKEPLNDTVKQKDEKGDDQKSNGKKEMSGKEDNSKKRKESMLAESEDTNKKRKEAAAGGTIRSGVENQKEDKFDGASEELFGEKMKNVAAAAKEKVKGLAMELSQERQALANIGVAVLVIAALGAYISYRYGPSGNSKD</sequence>
<evidence type="ECO:0000313" key="10">
    <source>
        <dbReference type="Proteomes" id="UP000008311"/>
    </source>
</evidence>
<comment type="similarity">
    <text evidence="4 5">Belongs to the small heat shock protein (HSP20) family.</text>
</comment>